<evidence type="ECO:0000256" key="1">
    <source>
        <dbReference type="SAM" id="MobiDB-lite"/>
    </source>
</evidence>
<accession>A0AB38YGB8</accession>
<reference evidence="2" key="1">
    <citation type="submission" date="2022-07" db="EMBL/GenBank/DDBJ databases">
        <title>Complete genome sequence of Salinispirillum sp. LH10-3-1 capable of multiple carbohydrate inversion isolated from a soda lake.</title>
        <authorList>
            <person name="Liu J."/>
            <person name="Zhai Y."/>
            <person name="Zhang H."/>
            <person name="Yang H."/>
            <person name="Qu J."/>
            <person name="Li J."/>
        </authorList>
    </citation>
    <scope>NUCLEOTIDE SEQUENCE</scope>
    <source>
        <strain evidence="2">LH 10-3-1</strain>
    </source>
</reference>
<protein>
    <recommendedName>
        <fullName evidence="3">DUF2946 domain-containing protein</fullName>
    </recommendedName>
</protein>
<name>A0AB38YGB8_9GAMM</name>
<evidence type="ECO:0000313" key="2">
    <source>
        <dbReference type="EMBL" id="WLD58343.1"/>
    </source>
</evidence>
<evidence type="ECO:0008006" key="3">
    <source>
        <dbReference type="Google" id="ProtNLM"/>
    </source>
</evidence>
<gene>
    <name evidence="2" type="ORF">NFC81_00775</name>
</gene>
<dbReference type="RefSeq" id="WP_304995629.1">
    <property type="nucleotide sequence ID" value="NZ_CP101717.1"/>
</dbReference>
<organism evidence="2">
    <name type="scientific">Salinispirillum sp. LH 10-3-1</name>
    <dbReference type="NCBI Taxonomy" id="2952525"/>
    <lineage>
        <taxon>Bacteria</taxon>
        <taxon>Pseudomonadati</taxon>
        <taxon>Pseudomonadota</taxon>
        <taxon>Gammaproteobacteria</taxon>
        <taxon>Oceanospirillales</taxon>
        <taxon>Saccharospirillaceae</taxon>
        <taxon>Salinispirillum</taxon>
    </lineage>
</organism>
<sequence>MFRRAPFIRQFVLLLTLVGWLALPVHASLMAVSGIHSGGEVATEQSVHHHQPADHSMHQSQWASPSMAHHHMDRAECEQLCALQLLTVVQTASLAPAPALAVMSLPLIPSLFEAEPEFPPPR</sequence>
<dbReference type="AlphaFoldDB" id="A0AB38YGB8"/>
<dbReference type="EMBL" id="CP101717">
    <property type="protein sequence ID" value="WLD58343.1"/>
    <property type="molecule type" value="Genomic_DNA"/>
</dbReference>
<feature type="region of interest" description="Disordered" evidence="1">
    <location>
        <begin position="41"/>
        <end position="68"/>
    </location>
</feature>
<proteinExistence type="predicted"/>